<dbReference type="SUPFAM" id="SSF51735">
    <property type="entry name" value="NAD(P)-binding Rossmann-fold domains"/>
    <property type="match status" value="1"/>
</dbReference>
<dbReference type="InterPro" id="IPR013154">
    <property type="entry name" value="ADH-like_N"/>
</dbReference>
<dbReference type="SMART" id="SM00829">
    <property type="entry name" value="PKS_ER"/>
    <property type="match status" value="1"/>
</dbReference>
<feature type="domain" description="Enoyl reductase (ER)" evidence="3">
    <location>
        <begin position="10"/>
        <end position="319"/>
    </location>
</feature>
<keyword evidence="5" id="KW-1185">Reference proteome</keyword>
<evidence type="ECO:0000256" key="1">
    <source>
        <dbReference type="ARBA" id="ARBA00022857"/>
    </source>
</evidence>
<dbReference type="InterPro" id="IPR013149">
    <property type="entry name" value="ADH-like_C"/>
</dbReference>
<dbReference type="InterPro" id="IPR036291">
    <property type="entry name" value="NAD(P)-bd_dom_sf"/>
</dbReference>
<evidence type="ECO:0000259" key="3">
    <source>
        <dbReference type="SMART" id="SM00829"/>
    </source>
</evidence>
<gene>
    <name evidence="4" type="primary">qor</name>
    <name evidence="4" type="ORF">Airi02_066450</name>
</gene>
<dbReference type="Proteomes" id="UP001165074">
    <property type="component" value="Unassembled WGS sequence"/>
</dbReference>
<dbReference type="Gene3D" id="3.40.50.720">
    <property type="entry name" value="NAD(P)-binding Rossmann-like Domain"/>
    <property type="match status" value="1"/>
</dbReference>
<name>A0A9W6W476_9ACTN</name>
<dbReference type="PANTHER" id="PTHR48106">
    <property type="entry name" value="QUINONE OXIDOREDUCTASE PIG3-RELATED"/>
    <property type="match status" value="1"/>
</dbReference>
<dbReference type="GO" id="GO:0070402">
    <property type="term" value="F:NADPH binding"/>
    <property type="evidence" value="ECO:0007669"/>
    <property type="project" value="TreeGrafter"/>
</dbReference>
<evidence type="ECO:0000313" key="5">
    <source>
        <dbReference type="Proteomes" id="UP001165074"/>
    </source>
</evidence>
<keyword evidence="2" id="KW-0560">Oxidoreductase</keyword>
<accession>A0A9W6W476</accession>
<reference evidence="4" key="1">
    <citation type="submission" date="2023-03" db="EMBL/GenBank/DDBJ databases">
        <title>Actinoallomurus iriomotensis NBRC 103684.</title>
        <authorList>
            <person name="Ichikawa N."/>
            <person name="Sato H."/>
            <person name="Tonouchi N."/>
        </authorList>
    </citation>
    <scope>NUCLEOTIDE SEQUENCE</scope>
    <source>
        <strain evidence="4">NBRC 103684</strain>
    </source>
</reference>
<dbReference type="SUPFAM" id="SSF50129">
    <property type="entry name" value="GroES-like"/>
    <property type="match status" value="1"/>
</dbReference>
<dbReference type="Pfam" id="PF00107">
    <property type="entry name" value="ADH_zinc_N"/>
    <property type="match status" value="1"/>
</dbReference>
<dbReference type="AlphaFoldDB" id="A0A9W6W476"/>
<dbReference type="RefSeq" id="WP_285578531.1">
    <property type="nucleotide sequence ID" value="NZ_BSTK01000011.1"/>
</dbReference>
<comment type="caution">
    <text evidence="4">The sequence shown here is derived from an EMBL/GenBank/DDBJ whole genome shotgun (WGS) entry which is preliminary data.</text>
</comment>
<dbReference type="Pfam" id="PF08240">
    <property type="entry name" value="ADH_N"/>
    <property type="match status" value="1"/>
</dbReference>
<dbReference type="Gene3D" id="3.90.180.10">
    <property type="entry name" value="Medium-chain alcohol dehydrogenases, catalytic domain"/>
    <property type="match status" value="1"/>
</dbReference>
<evidence type="ECO:0000256" key="2">
    <source>
        <dbReference type="ARBA" id="ARBA00023002"/>
    </source>
</evidence>
<evidence type="ECO:0000313" key="4">
    <source>
        <dbReference type="EMBL" id="GLY88716.1"/>
    </source>
</evidence>
<organism evidence="4 5">
    <name type="scientific">Actinoallomurus iriomotensis</name>
    <dbReference type="NCBI Taxonomy" id="478107"/>
    <lineage>
        <taxon>Bacteria</taxon>
        <taxon>Bacillati</taxon>
        <taxon>Actinomycetota</taxon>
        <taxon>Actinomycetes</taxon>
        <taxon>Streptosporangiales</taxon>
        <taxon>Thermomonosporaceae</taxon>
        <taxon>Actinoallomurus</taxon>
    </lineage>
</organism>
<dbReference type="InterPro" id="IPR011032">
    <property type="entry name" value="GroES-like_sf"/>
</dbReference>
<keyword evidence="1" id="KW-0521">NADP</keyword>
<proteinExistence type="predicted"/>
<sequence>MRVVRVREFGTPEVLRVEEMPEPEPGAGQVVVAVETAGVGYGDVIVRSGGYPFPLPYVPGLEVGGQVVAVGPGTDRSLLGRRVVATTVGNTGGYGERALAPAAWTFPVPNELALPVALAVFQAGAVASGMLTAMRVRDGETVLITAAAGRIGSLLVQLAKAAGATVIGAAGADKAAAVEDFGADHAVDYGAGDWPDRVRALSGGGVDVVLDAIGGEIGAQALEAAADGRGRFGIYGFASGTWLPLDAQVLARRGLTVAGPLGAVFAKPDAEQRDDAERALAAAADGRLRPRIHATYPLDRAADAHAEIERRRSVGAVLLAVPA</sequence>
<dbReference type="EMBL" id="BSTK01000011">
    <property type="protein sequence ID" value="GLY88716.1"/>
    <property type="molecule type" value="Genomic_DNA"/>
</dbReference>
<dbReference type="GO" id="GO:0016651">
    <property type="term" value="F:oxidoreductase activity, acting on NAD(P)H"/>
    <property type="evidence" value="ECO:0007669"/>
    <property type="project" value="TreeGrafter"/>
</dbReference>
<dbReference type="InterPro" id="IPR020843">
    <property type="entry name" value="ER"/>
</dbReference>
<protein>
    <submittedName>
        <fullName evidence="4">NADPH:quinone reductase</fullName>
    </submittedName>
</protein>